<dbReference type="InterPro" id="IPR000262">
    <property type="entry name" value="FMN-dep_DH"/>
</dbReference>
<keyword evidence="8" id="KW-0285">Flavoprotein</keyword>
<feature type="binding site" evidence="8">
    <location>
        <begin position="311"/>
        <end position="312"/>
    </location>
    <ligand>
        <name>FMN</name>
        <dbReference type="ChEBI" id="CHEBI:58210"/>
    </ligand>
</feature>
<comment type="catalytic activity">
    <reaction evidence="6">
        <text>2-hydroxyoctanoate + O2 = 2-oxooctanoate + H2O2</text>
        <dbReference type="Rhea" id="RHEA:67940"/>
        <dbReference type="ChEBI" id="CHEBI:15379"/>
        <dbReference type="ChEBI" id="CHEBI:16240"/>
        <dbReference type="ChEBI" id="CHEBI:133514"/>
        <dbReference type="ChEBI" id="CHEBI:176689"/>
    </reaction>
    <physiologicalReaction direction="left-to-right" evidence="6">
        <dbReference type="Rhea" id="RHEA:67941"/>
    </physiologicalReaction>
</comment>
<gene>
    <name evidence="10" type="ORF">TBRA_LOCUS16338</name>
</gene>
<dbReference type="InterPro" id="IPR008259">
    <property type="entry name" value="FMN_hydac_DH_AS"/>
</dbReference>
<feature type="active site" description="Proton acceptor" evidence="7">
    <location>
        <position position="257"/>
    </location>
</feature>
<dbReference type="GO" id="GO:0010181">
    <property type="term" value="F:FMN binding"/>
    <property type="evidence" value="ECO:0007669"/>
    <property type="project" value="InterPro"/>
</dbReference>
<dbReference type="OrthoDB" id="25826at2759"/>
<feature type="binding site" evidence="8">
    <location>
        <position position="131"/>
    </location>
    <ligand>
        <name>glyoxylate</name>
        <dbReference type="ChEBI" id="CHEBI:36655"/>
    </ligand>
</feature>
<evidence type="ECO:0000256" key="3">
    <source>
        <dbReference type="ARBA" id="ARBA00023002"/>
    </source>
</evidence>
<dbReference type="GO" id="GO:0003973">
    <property type="term" value="F:(S)-2-hydroxy-acid oxidase activity"/>
    <property type="evidence" value="ECO:0007669"/>
    <property type="project" value="UniProtKB-EC"/>
</dbReference>
<dbReference type="AlphaFoldDB" id="A0A6H5J881"/>
<feature type="binding site" evidence="8">
    <location>
        <position position="157"/>
    </location>
    <ligand>
        <name>FMN</name>
        <dbReference type="ChEBI" id="CHEBI:58210"/>
    </ligand>
</feature>
<evidence type="ECO:0000256" key="5">
    <source>
        <dbReference type="ARBA" id="ARBA00029325"/>
    </source>
</evidence>
<comment type="similarity">
    <text evidence="4">Belongs to the FMN-dependent alpha-hydroxy acid dehydrogenase family.</text>
</comment>
<evidence type="ECO:0000256" key="2">
    <source>
        <dbReference type="ARBA" id="ARBA00013087"/>
    </source>
</evidence>
<dbReference type="SUPFAM" id="SSF51395">
    <property type="entry name" value="FMN-linked oxidoreductases"/>
    <property type="match status" value="1"/>
</dbReference>
<dbReference type="FunFam" id="3.20.20.70:FF:000056">
    <property type="entry name" value="hydroxyacid oxidase 2"/>
    <property type="match status" value="1"/>
</dbReference>
<proteinExistence type="inferred from homology"/>
<feature type="domain" description="FMN hydroxy acid dehydrogenase" evidence="9">
    <location>
        <begin position="1"/>
        <end position="362"/>
    </location>
</feature>
<organism evidence="10 11">
    <name type="scientific">Trichogramma brassicae</name>
    <dbReference type="NCBI Taxonomy" id="86971"/>
    <lineage>
        <taxon>Eukaryota</taxon>
        <taxon>Metazoa</taxon>
        <taxon>Ecdysozoa</taxon>
        <taxon>Arthropoda</taxon>
        <taxon>Hexapoda</taxon>
        <taxon>Insecta</taxon>
        <taxon>Pterygota</taxon>
        <taxon>Neoptera</taxon>
        <taxon>Endopterygota</taxon>
        <taxon>Hymenoptera</taxon>
        <taxon>Apocrita</taxon>
        <taxon>Proctotrupomorpha</taxon>
        <taxon>Chalcidoidea</taxon>
        <taxon>Trichogrammatidae</taxon>
        <taxon>Trichogramma</taxon>
    </lineage>
</organism>
<dbReference type="GO" id="GO:0001561">
    <property type="term" value="P:fatty acid alpha-oxidation"/>
    <property type="evidence" value="ECO:0007669"/>
    <property type="project" value="TreeGrafter"/>
</dbReference>
<dbReference type="Pfam" id="PF01070">
    <property type="entry name" value="FMN_dh"/>
    <property type="match status" value="1"/>
</dbReference>
<evidence type="ECO:0000256" key="4">
    <source>
        <dbReference type="ARBA" id="ARBA00024042"/>
    </source>
</evidence>
<dbReference type="Gene3D" id="3.20.20.70">
    <property type="entry name" value="Aldolase class I"/>
    <property type="match status" value="1"/>
</dbReference>
<dbReference type="InterPro" id="IPR013785">
    <property type="entry name" value="Aldolase_TIM"/>
</dbReference>
<comment type="catalytic activity">
    <reaction evidence="5">
        <text>a (2S)-2-hydroxycarboxylate + O2 = a 2-oxocarboxylate + H2O2</text>
        <dbReference type="Rhea" id="RHEA:16789"/>
        <dbReference type="ChEBI" id="CHEBI:15379"/>
        <dbReference type="ChEBI" id="CHEBI:16240"/>
        <dbReference type="ChEBI" id="CHEBI:35179"/>
        <dbReference type="ChEBI" id="CHEBI:58123"/>
        <dbReference type="EC" id="1.1.3.15"/>
    </reaction>
    <physiologicalReaction direction="left-to-right" evidence="5">
        <dbReference type="Rhea" id="RHEA:16790"/>
    </physiologicalReaction>
</comment>
<dbReference type="PANTHER" id="PTHR10578:SF149">
    <property type="entry name" value="2-HYDROXYACID OXIDASE 2"/>
    <property type="match status" value="1"/>
</dbReference>
<feature type="binding site" evidence="8">
    <location>
        <position position="255"/>
    </location>
    <ligand>
        <name>FMN</name>
        <dbReference type="ChEBI" id="CHEBI:58210"/>
    </ligand>
</feature>
<evidence type="ECO:0000256" key="7">
    <source>
        <dbReference type="PIRSR" id="PIRSR000138-1"/>
    </source>
</evidence>
<keyword evidence="3" id="KW-0560">Oxidoreductase</keyword>
<keyword evidence="8" id="KW-0288">FMN</keyword>
<feature type="binding site" evidence="8">
    <location>
        <position position="25"/>
    </location>
    <ligand>
        <name>glyoxylate</name>
        <dbReference type="ChEBI" id="CHEBI:36655"/>
    </ligand>
</feature>
<evidence type="ECO:0000256" key="1">
    <source>
        <dbReference type="ARBA" id="ARBA00001917"/>
    </source>
</evidence>
<protein>
    <recommendedName>
        <fullName evidence="2">(S)-2-hydroxy-acid oxidase</fullName>
        <ecNumber evidence="2">1.1.3.15</ecNumber>
    </recommendedName>
</protein>
<feature type="binding site" evidence="8">
    <location>
        <position position="129"/>
    </location>
    <ligand>
        <name>FMN</name>
        <dbReference type="ChEBI" id="CHEBI:58210"/>
    </ligand>
</feature>
<sequence length="366" mass="40448">MSHFVCIDDYERHALANLPPMIKDYYRSGAGEELTLRLNKEAFRKLRIRPKVLTNVSKRDISTTILGERISMPLGVSPTAMQRMAHPDGECANVKAAGGAKTIFTLSTLSTSSLEEVAEASPEAIKWFQLYVYFDRNVTRDLVRRAERAGFKALVLTVDTPMFGDRRRDIRNKFALPKHLRLANFEGLLSQKINSASDGSGLSEYVANLFDDSLSWKDVAWLKSITKLPIVLKGILTAEDALLAVEHGASAILVSNHGARQIDSVPASIEALPEIVRAVGDKVEVYLDGGVSQGTDVLKALALGARMVFFGRPMLWGLVHDGEKGARKVLEMMRREIDVAFALSGCSSIKDVTRDMVVHESQYSRL</sequence>
<feature type="binding site" evidence="8">
    <location>
        <position position="166"/>
    </location>
    <ligand>
        <name>glyoxylate</name>
        <dbReference type="ChEBI" id="CHEBI:36655"/>
    </ligand>
</feature>
<dbReference type="PROSITE" id="PS51349">
    <property type="entry name" value="FMN_HYDROXY_ACID_DH_2"/>
    <property type="match status" value="1"/>
</dbReference>
<evidence type="ECO:0000256" key="8">
    <source>
        <dbReference type="PIRSR" id="PIRSR000138-2"/>
    </source>
</evidence>
<evidence type="ECO:0000259" key="9">
    <source>
        <dbReference type="PROSITE" id="PS51349"/>
    </source>
</evidence>
<dbReference type="PANTHER" id="PTHR10578">
    <property type="entry name" value="S -2-HYDROXY-ACID OXIDASE-RELATED"/>
    <property type="match status" value="1"/>
</dbReference>
<name>A0A6H5J881_9HYME</name>
<dbReference type="EC" id="1.1.3.15" evidence="2"/>
<evidence type="ECO:0000256" key="6">
    <source>
        <dbReference type="ARBA" id="ARBA00029327"/>
    </source>
</evidence>
<feature type="binding site" evidence="8">
    <location>
        <position position="107"/>
    </location>
    <ligand>
        <name>FMN</name>
        <dbReference type="ChEBI" id="CHEBI:58210"/>
    </ligand>
</feature>
<dbReference type="PIRSF" id="PIRSF000138">
    <property type="entry name" value="Al-hdrx_acd_dh"/>
    <property type="match status" value="1"/>
</dbReference>
<feature type="binding site" evidence="8">
    <location>
        <begin position="78"/>
        <end position="80"/>
    </location>
    <ligand>
        <name>FMN</name>
        <dbReference type="ChEBI" id="CHEBI:58210"/>
    </ligand>
</feature>
<dbReference type="PROSITE" id="PS00557">
    <property type="entry name" value="FMN_HYDROXY_ACID_DH_1"/>
    <property type="match status" value="1"/>
</dbReference>
<dbReference type="InterPro" id="IPR037396">
    <property type="entry name" value="FMN_HAD"/>
</dbReference>
<keyword evidence="11" id="KW-1185">Reference proteome</keyword>
<dbReference type="GO" id="GO:0005782">
    <property type="term" value="C:peroxisomal matrix"/>
    <property type="evidence" value="ECO:0007669"/>
    <property type="project" value="TreeGrafter"/>
</dbReference>
<feature type="binding site" evidence="8">
    <location>
        <position position="260"/>
    </location>
    <ligand>
        <name>glyoxylate</name>
        <dbReference type="ChEBI" id="CHEBI:36655"/>
    </ligand>
</feature>
<dbReference type="Proteomes" id="UP000479190">
    <property type="component" value="Unassembled WGS sequence"/>
</dbReference>
<reference evidence="10 11" key="1">
    <citation type="submission" date="2020-02" db="EMBL/GenBank/DDBJ databases">
        <authorList>
            <person name="Ferguson B K."/>
        </authorList>
    </citation>
    <scope>NUCLEOTIDE SEQUENCE [LARGE SCALE GENOMIC DNA]</scope>
</reference>
<evidence type="ECO:0000313" key="10">
    <source>
        <dbReference type="EMBL" id="CAB0044750.1"/>
    </source>
</evidence>
<evidence type="ECO:0000313" key="11">
    <source>
        <dbReference type="Proteomes" id="UP000479190"/>
    </source>
</evidence>
<dbReference type="InterPro" id="IPR012133">
    <property type="entry name" value="Alpha-hydoxy_acid_DH_FMN"/>
</dbReference>
<feature type="binding site" evidence="8">
    <location>
        <position position="257"/>
    </location>
    <ligand>
        <name>glyoxylate</name>
        <dbReference type="ChEBI" id="CHEBI:36655"/>
    </ligand>
</feature>
<accession>A0A6H5J881</accession>
<dbReference type="EMBL" id="CADCXV010001483">
    <property type="protein sequence ID" value="CAB0044750.1"/>
    <property type="molecule type" value="Genomic_DNA"/>
</dbReference>
<feature type="binding site" evidence="8">
    <location>
        <position position="233"/>
    </location>
    <ligand>
        <name>FMN</name>
        <dbReference type="ChEBI" id="CHEBI:58210"/>
    </ligand>
</feature>
<dbReference type="CDD" id="cd02809">
    <property type="entry name" value="alpha_hydroxyacid_oxid_FMN"/>
    <property type="match status" value="1"/>
</dbReference>
<comment type="cofactor">
    <cofactor evidence="1">
        <name>FMN</name>
        <dbReference type="ChEBI" id="CHEBI:58210"/>
    </cofactor>
</comment>